<dbReference type="EMBL" id="QTSX02003551">
    <property type="protein sequence ID" value="KAJ9071145.1"/>
    <property type="molecule type" value="Genomic_DNA"/>
</dbReference>
<evidence type="ECO:0000313" key="2">
    <source>
        <dbReference type="Proteomes" id="UP001165960"/>
    </source>
</evidence>
<protein>
    <submittedName>
        <fullName evidence="1">Uncharacterized protein</fullName>
    </submittedName>
</protein>
<name>A0ACC2T9H3_9FUNG</name>
<organism evidence="1 2">
    <name type="scientific">Entomophthora muscae</name>
    <dbReference type="NCBI Taxonomy" id="34485"/>
    <lineage>
        <taxon>Eukaryota</taxon>
        <taxon>Fungi</taxon>
        <taxon>Fungi incertae sedis</taxon>
        <taxon>Zoopagomycota</taxon>
        <taxon>Entomophthoromycotina</taxon>
        <taxon>Entomophthoromycetes</taxon>
        <taxon>Entomophthorales</taxon>
        <taxon>Entomophthoraceae</taxon>
        <taxon>Entomophthora</taxon>
    </lineage>
</organism>
<keyword evidence="2" id="KW-1185">Reference proteome</keyword>
<dbReference type="Proteomes" id="UP001165960">
    <property type="component" value="Unassembled WGS sequence"/>
</dbReference>
<accession>A0ACC2T9H3</accession>
<sequence length="140" mass="15441">MIPMTYMDGNLLTLDELNLLALRPPTPKVPVNLNNESAGQAKDPKITWATAAGEAENLLVKCRPPKDDQSYNPKEKFKFSQFEPANEISPEMDPTKGCKPLIGGIIRPEGNCKSFSMADGYTYTLGRQEVAHCHSCNKVT</sequence>
<gene>
    <name evidence="1" type="ORF">DSO57_1000150</name>
</gene>
<reference evidence="1" key="1">
    <citation type="submission" date="2022-04" db="EMBL/GenBank/DDBJ databases">
        <title>Genome of the entomopathogenic fungus Entomophthora muscae.</title>
        <authorList>
            <person name="Elya C."/>
            <person name="Lovett B.R."/>
            <person name="Lee E."/>
            <person name="Macias A.M."/>
            <person name="Hajek A.E."/>
            <person name="De Bivort B.L."/>
            <person name="Kasson M.T."/>
            <person name="De Fine Licht H.H."/>
            <person name="Stajich J.E."/>
        </authorList>
    </citation>
    <scope>NUCLEOTIDE SEQUENCE</scope>
    <source>
        <strain evidence="1">Berkeley</strain>
    </source>
</reference>
<proteinExistence type="predicted"/>
<comment type="caution">
    <text evidence="1">The sequence shown here is derived from an EMBL/GenBank/DDBJ whole genome shotgun (WGS) entry which is preliminary data.</text>
</comment>
<evidence type="ECO:0000313" key="1">
    <source>
        <dbReference type="EMBL" id="KAJ9071145.1"/>
    </source>
</evidence>